<dbReference type="STRING" id="1032480.MLP_20430"/>
<dbReference type="InterPro" id="IPR011033">
    <property type="entry name" value="PRC_barrel-like_sf"/>
</dbReference>
<evidence type="ECO:0000256" key="1">
    <source>
        <dbReference type="SAM" id="MobiDB-lite"/>
    </source>
</evidence>
<dbReference type="HOGENOM" id="CLU_140819_1_0_11"/>
<dbReference type="eggNOG" id="COG3861">
    <property type="taxonomic scope" value="Bacteria"/>
</dbReference>
<feature type="region of interest" description="Disordered" evidence="1">
    <location>
        <begin position="75"/>
        <end position="107"/>
    </location>
</feature>
<dbReference type="SUPFAM" id="SSF50346">
    <property type="entry name" value="PRC-barrel domain"/>
    <property type="match status" value="1"/>
</dbReference>
<dbReference type="AlphaFoldDB" id="F5XDN4"/>
<evidence type="ECO:0000313" key="4">
    <source>
        <dbReference type="Proteomes" id="UP000007947"/>
    </source>
</evidence>
<dbReference type="InterPro" id="IPR027275">
    <property type="entry name" value="PRC-brl_dom"/>
</dbReference>
<proteinExistence type="predicted"/>
<dbReference type="Pfam" id="PF05239">
    <property type="entry name" value="PRC"/>
    <property type="match status" value="1"/>
</dbReference>
<organism evidence="3 4">
    <name type="scientific">Microlunatus phosphovorus (strain ATCC 700054 / DSM 10555 / JCM 9379 / NBRC 101784 / NCIMB 13414 / VKM Ac-1990 / NM-1)</name>
    <dbReference type="NCBI Taxonomy" id="1032480"/>
    <lineage>
        <taxon>Bacteria</taxon>
        <taxon>Bacillati</taxon>
        <taxon>Actinomycetota</taxon>
        <taxon>Actinomycetes</taxon>
        <taxon>Propionibacteriales</taxon>
        <taxon>Propionibacteriaceae</taxon>
        <taxon>Microlunatus</taxon>
    </lineage>
</organism>
<keyword evidence="4" id="KW-1185">Reference proteome</keyword>
<dbReference type="OrthoDB" id="3712018at2"/>
<dbReference type="InterPro" id="IPR014747">
    <property type="entry name" value="Bac_photo_RC_H_C"/>
</dbReference>
<protein>
    <recommendedName>
        <fullName evidence="2">PRC-barrel domain-containing protein</fullName>
    </recommendedName>
</protein>
<name>F5XDN4_MICPN</name>
<dbReference type="GO" id="GO:0019684">
    <property type="term" value="P:photosynthesis, light reaction"/>
    <property type="evidence" value="ECO:0007669"/>
    <property type="project" value="InterPro"/>
</dbReference>
<reference evidence="3 4" key="1">
    <citation type="submission" date="2011-05" db="EMBL/GenBank/DDBJ databases">
        <title>Whole genome sequence of Microlunatus phosphovorus NM-1.</title>
        <authorList>
            <person name="Hosoyama A."/>
            <person name="Sasaki K."/>
            <person name="Harada T."/>
            <person name="Igarashi R."/>
            <person name="Kawakoshi A."/>
            <person name="Sasagawa M."/>
            <person name="Fukada J."/>
            <person name="Nakamura S."/>
            <person name="Katano Y."/>
            <person name="Hanada S."/>
            <person name="Kamagata Y."/>
            <person name="Nakamura N."/>
            <person name="Yamazaki S."/>
            <person name="Fujita N."/>
        </authorList>
    </citation>
    <scope>NUCLEOTIDE SEQUENCE [LARGE SCALE GENOMIC DNA]</scope>
    <source>
        <strain evidence="4">ATCC 700054 / DSM 10555 / JCM 9379 / NBRC 101784 / NCIMB 13414 / VKM Ac-1990 / NM-1</strain>
    </source>
</reference>
<dbReference type="RefSeq" id="WP_013862929.1">
    <property type="nucleotide sequence ID" value="NC_015635.1"/>
</dbReference>
<accession>F5XDN4</accession>
<sequence>MLNREQVDQLFDHEVYSSQGERIGRVRRVYADDISGVPDWMTVSTGLFGTKETYVLLTDAEIEGKRVTVPYTKESVKHAPNVPPEEHLSPEEERELCGYYSHPDHTP</sequence>
<dbReference type="KEGG" id="mph:MLP_20430"/>
<feature type="domain" description="PRC-barrel" evidence="2">
    <location>
        <begin position="7"/>
        <end position="74"/>
    </location>
</feature>
<dbReference type="Proteomes" id="UP000007947">
    <property type="component" value="Chromosome"/>
</dbReference>
<evidence type="ECO:0000259" key="2">
    <source>
        <dbReference type="Pfam" id="PF05239"/>
    </source>
</evidence>
<dbReference type="GO" id="GO:0030077">
    <property type="term" value="C:plasma membrane light-harvesting complex"/>
    <property type="evidence" value="ECO:0007669"/>
    <property type="project" value="InterPro"/>
</dbReference>
<evidence type="ECO:0000313" key="3">
    <source>
        <dbReference type="EMBL" id="BAK35057.1"/>
    </source>
</evidence>
<gene>
    <name evidence="3" type="ordered locus">MLP_20430</name>
</gene>
<dbReference type="EMBL" id="AP012204">
    <property type="protein sequence ID" value="BAK35057.1"/>
    <property type="molecule type" value="Genomic_DNA"/>
</dbReference>
<dbReference type="Gene3D" id="3.90.50.10">
    <property type="entry name" value="Photosynthetic Reaction Center, subunit H, domain 2"/>
    <property type="match status" value="1"/>
</dbReference>